<organism evidence="1 2">
    <name type="scientific">Exiguobacterium acetylicum</name>
    <name type="common">Brevibacterium acetylicum</name>
    <dbReference type="NCBI Taxonomy" id="41170"/>
    <lineage>
        <taxon>Bacteria</taxon>
        <taxon>Bacillati</taxon>
        <taxon>Bacillota</taxon>
        <taxon>Bacilli</taxon>
        <taxon>Bacillales</taxon>
        <taxon>Bacillales Family XII. Incertae Sedis</taxon>
        <taxon>Exiguobacterium</taxon>
    </lineage>
</organism>
<keyword evidence="2" id="KW-1185">Reference proteome</keyword>
<dbReference type="GeneID" id="88813531"/>
<sequence>MKLQNLREISRTTGRSKKEHIQAILEIGRMAMIHSTVYGEFEIVEKDDHLDFRFQSEHYGEIIVPFSSRDELERIKDNLRMAYYEAEDISRDMRENETITETTIAKANSFFEALNQSKSETITSVTMRLKGLEKETYFELKPLLDIYAVLNRKILEVTFTEIYESTKDAPFLKNNYLPFKQYIKLA</sequence>
<proteinExistence type="predicted"/>
<protein>
    <submittedName>
        <fullName evidence="1">Uncharacterized protein</fullName>
    </submittedName>
</protein>
<reference evidence="1 2" key="1">
    <citation type="submission" date="2021-05" db="EMBL/GenBank/DDBJ databases">
        <title>Biocontrol using Exiguobacterium acetylicum SI17 against litchi downy blight caused by Peronophythora litchii.</title>
        <authorList>
            <person name="Zheng L."/>
        </authorList>
    </citation>
    <scope>NUCLEOTIDE SEQUENCE [LARGE SCALE GENOMIC DNA]</scope>
    <source>
        <strain evidence="1 2">SI17</strain>
        <plasmid evidence="1 2">p4</plasmid>
    </source>
</reference>
<evidence type="ECO:0000313" key="1">
    <source>
        <dbReference type="EMBL" id="QWB31984.1"/>
    </source>
</evidence>
<gene>
    <name evidence="1" type="ORF">KKI46_17645</name>
</gene>
<evidence type="ECO:0000313" key="2">
    <source>
        <dbReference type="Proteomes" id="UP000679498"/>
    </source>
</evidence>
<dbReference type="Proteomes" id="UP000679498">
    <property type="component" value="Plasmid p4"/>
</dbReference>
<dbReference type="EMBL" id="CP075901">
    <property type="protein sequence ID" value="QWB31984.1"/>
    <property type="molecule type" value="Genomic_DNA"/>
</dbReference>
<name>A0ABX8GEA5_EXIAC</name>
<keyword evidence="1" id="KW-0614">Plasmid</keyword>
<dbReference type="RefSeq" id="WP_214814185.1">
    <property type="nucleotide sequence ID" value="NZ_CP075901.1"/>
</dbReference>
<geneLocation type="plasmid" evidence="1 2">
    <name>p4</name>
</geneLocation>
<accession>A0ABX8GEA5</accession>